<proteinExistence type="predicted"/>
<keyword evidence="1" id="KW-1133">Transmembrane helix</keyword>
<reference evidence="2 3" key="1">
    <citation type="journal article" date="2013" name="Curr. Biol.">
        <title>The Genome of the Foraminiferan Reticulomyxa filosa.</title>
        <authorList>
            <person name="Glockner G."/>
            <person name="Hulsmann N."/>
            <person name="Schleicher M."/>
            <person name="Noegel A.A."/>
            <person name="Eichinger L."/>
            <person name="Gallinger C."/>
            <person name="Pawlowski J."/>
            <person name="Sierra R."/>
            <person name="Euteneuer U."/>
            <person name="Pillet L."/>
            <person name="Moustafa A."/>
            <person name="Platzer M."/>
            <person name="Groth M."/>
            <person name="Szafranski K."/>
            <person name="Schliwa M."/>
        </authorList>
    </citation>
    <scope>NUCLEOTIDE SEQUENCE [LARGE SCALE GENOMIC DNA]</scope>
</reference>
<evidence type="ECO:0000256" key="1">
    <source>
        <dbReference type="SAM" id="Phobius"/>
    </source>
</evidence>
<keyword evidence="1" id="KW-0812">Transmembrane</keyword>
<sequence length="206" mass="24419">DDIGKAKCEVFIFSFFLFILFYFVVNLSILYFSKTIQLGTRVMVDETSKSIIMNALTLEELIYKIYCSCLDLQHLKKMKQENLTFELVDMKDNIIDSDEAVKQAFVSDETSYKILWRPIINENHKIIKNPLVVMIAISEYIDNTKWPNIPNIKDDVKNFKQLFEEELNYQFMCNSSPKMTKIDLQNLWIDYLLILKFVQMKKNMMD</sequence>
<keyword evidence="3" id="KW-1185">Reference proteome</keyword>
<gene>
    <name evidence="2" type="ORF">RFI_32419</name>
</gene>
<name>X6LTL6_RETFI</name>
<organism evidence="2 3">
    <name type="scientific">Reticulomyxa filosa</name>
    <dbReference type="NCBI Taxonomy" id="46433"/>
    <lineage>
        <taxon>Eukaryota</taxon>
        <taxon>Sar</taxon>
        <taxon>Rhizaria</taxon>
        <taxon>Retaria</taxon>
        <taxon>Foraminifera</taxon>
        <taxon>Monothalamids</taxon>
        <taxon>Reticulomyxidae</taxon>
        <taxon>Reticulomyxa</taxon>
    </lineage>
</organism>
<feature type="non-terminal residue" evidence="2">
    <location>
        <position position="1"/>
    </location>
</feature>
<accession>X6LTL6</accession>
<dbReference type="Proteomes" id="UP000023152">
    <property type="component" value="Unassembled WGS sequence"/>
</dbReference>
<evidence type="ECO:0000313" key="3">
    <source>
        <dbReference type="Proteomes" id="UP000023152"/>
    </source>
</evidence>
<feature type="transmembrane region" description="Helical" evidence="1">
    <location>
        <begin position="12"/>
        <end position="33"/>
    </location>
</feature>
<protein>
    <submittedName>
        <fullName evidence="2">Uncharacterized protein</fullName>
    </submittedName>
</protein>
<dbReference type="AlphaFoldDB" id="X6LTL6"/>
<dbReference type="EMBL" id="ASPP01028689">
    <property type="protein sequence ID" value="ETO04974.1"/>
    <property type="molecule type" value="Genomic_DNA"/>
</dbReference>
<keyword evidence="1" id="KW-0472">Membrane</keyword>
<comment type="caution">
    <text evidence="2">The sequence shown here is derived from an EMBL/GenBank/DDBJ whole genome shotgun (WGS) entry which is preliminary data.</text>
</comment>
<evidence type="ECO:0000313" key="2">
    <source>
        <dbReference type="EMBL" id="ETO04974.1"/>
    </source>
</evidence>